<keyword evidence="1" id="KW-0813">Transport</keyword>
<evidence type="ECO:0000259" key="4">
    <source>
        <dbReference type="SMART" id="SM00903"/>
    </source>
</evidence>
<keyword evidence="3" id="KW-0249">Electron transport</keyword>
<dbReference type="EMBL" id="CP036279">
    <property type="protein sequence ID" value="QDU60085.1"/>
    <property type="molecule type" value="Genomic_DNA"/>
</dbReference>
<dbReference type="PANTHER" id="PTHR32145:SF11">
    <property type="entry name" value="DIFLAVIN FLAVOPROTEIN A 2-RELATED"/>
    <property type="match status" value="1"/>
</dbReference>
<accession>A0A518AZD7</accession>
<evidence type="ECO:0000313" key="6">
    <source>
        <dbReference type="Proteomes" id="UP000317093"/>
    </source>
</evidence>
<evidence type="ECO:0000256" key="2">
    <source>
        <dbReference type="ARBA" id="ARBA00022723"/>
    </source>
</evidence>
<dbReference type="GO" id="GO:0010181">
    <property type="term" value="F:FMN binding"/>
    <property type="evidence" value="ECO:0007669"/>
    <property type="project" value="InterPro"/>
</dbReference>
<dbReference type="InterPro" id="IPR051285">
    <property type="entry name" value="NADH_oxidoreductase_modular"/>
</dbReference>
<dbReference type="EC" id="1.-.-.-" evidence="5"/>
<evidence type="ECO:0000256" key="1">
    <source>
        <dbReference type="ARBA" id="ARBA00022448"/>
    </source>
</evidence>
<dbReference type="GO" id="GO:0016646">
    <property type="term" value="F:oxidoreductase activity, acting on the CH-NH group of donors, NAD or NADP as acceptor"/>
    <property type="evidence" value="ECO:0007669"/>
    <property type="project" value="UniProtKB-ARBA"/>
</dbReference>
<proteinExistence type="predicted"/>
<evidence type="ECO:0000313" key="5">
    <source>
        <dbReference type="EMBL" id="QDU60085.1"/>
    </source>
</evidence>
<keyword evidence="6" id="KW-1185">Reference proteome</keyword>
<evidence type="ECO:0000256" key="3">
    <source>
        <dbReference type="ARBA" id="ARBA00022982"/>
    </source>
</evidence>
<sequence>MDLASALGRIPSGLFILTARRGEETTGMLASWVMQASFEPPCVTVVLGKDRPVTQWFHEGNVQATINILPEDCREMLSHFGKGFAPDEDAFAGVEVLPVDSDAPVLAKALAYLTGTVREGSIDCGDHEVFSIALDGGATLGDTKPYVHLRKNGLSY</sequence>
<dbReference type="AlphaFoldDB" id="A0A518AZD7"/>
<feature type="domain" description="Flavin reductase like" evidence="4">
    <location>
        <begin position="7"/>
        <end position="155"/>
    </location>
</feature>
<dbReference type="InterPro" id="IPR012349">
    <property type="entry name" value="Split_barrel_FMN-bd"/>
</dbReference>
<dbReference type="Pfam" id="PF01613">
    <property type="entry name" value="Flavin_Reduct"/>
    <property type="match status" value="1"/>
</dbReference>
<keyword evidence="2" id="KW-0479">Metal-binding</keyword>
<gene>
    <name evidence="5" type="primary">dfa3</name>
    <name evidence="5" type="ORF">Pan216_09220</name>
</gene>
<name>A0A518AZD7_9BACT</name>
<dbReference type="SMART" id="SM00903">
    <property type="entry name" value="Flavin_Reduct"/>
    <property type="match status" value="1"/>
</dbReference>
<reference evidence="5 6" key="1">
    <citation type="submission" date="2019-02" db="EMBL/GenBank/DDBJ databases">
        <title>Deep-cultivation of Planctomycetes and their phenomic and genomic characterization uncovers novel biology.</title>
        <authorList>
            <person name="Wiegand S."/>
            <person name="Jogler M."/>
            <person name="Boedeker C."/>
            <person name="Pinto D."/>
            <person name="Vollmers J."/>
            <person name="Rivas-Marin E."/>
            <person name="Kohn T."/>
            <person name="Peeters S.H."/>
            <person name="Heuer A."/>
            <person name="Rast P."/>
            <person name="Oberbeckmann S."/>
            <person name="Bunk B."/>
            <person name="Jeske O."/>
            <person name="Meyerdierks A."/>
            <person name="Storesund J.E."/>
            <person name="Kallscheuer N."/>
            <person name="Luecker S."/>
            <person name="Lage O.M."/>
            <person name="Pohl T."/>
            <person name="Merkel B.J."/>
            <person name="Hornburger P."/>
            <person name="Mueller R.-W."/>
            <person name="Bruemmer F."/>
            <person name="Labrenz M."/>
            <person name="Spormann A.M."/>
            <person name="Op den Camp H."/>
            <person name="Overmann J."/>
            <person name="Amann R."/>
            <person name="Jetten M.S.M."/>
            <person name="Mascher T."/>
            <person name="Medema M.H."/>
            <person name="Devos D.P."/>
            <person name="Kaster A.-K."/>
            <person name="Ovreas L."/>
            <person name="Rohde M."/>
            <person name="Galperin M.Y."/>
            <person name="Jogler C."/>
        </authorList>
    </citation>
    <scope>NUCLEOTIDE SEQUENCE [LARGE SCALE GENOMIC DNA]</scope>
    <source>
        <strain evidence="5 6">Pan216</strain>
    </source>
</reference>
<dbReference type="Gene3D" id="2.30.110.10">
    <property type="entry name" value="Electron Transport, Fmn-binding Protein, Chain A"/>
    <property type="match status" value="1"/>
</dbReference>
<dbReference type="OrthoDB" id="9794638at2"/>
<protein>
    <submittedName>
        <fullName evidence="5">Diflavin flavoprotein A 3</fullName>
        <ecNumber evidence="5">1.-.-.-</ecNumber>
    </submittedName>
</protein>
<dbReference type="KEGG" id="knv:Pan216_09220"/>
<dbReference type="SUPFAM" id="SSF50475">
    <property type="entry name" value="FMN-binding split barrel"/>
    <property type="match status" value="1"/>
</dbReference>
<dbReference type="PANTHER" id="PTHR32145">
    <property type="entry name" value="DIFLAVIN FLAVOPROTEIN A 2-RELATED"/>
    <property type="match status" value="1"/>
</dbReference>
<keyword evidence="5" id="KW-0560">Oxidoreductase</keyword>
<dbReference type="Proteomes" id="UP000317093">
    <property type="component" value="Chromosome"/>
</dbReference>
<dbReference type="RefSeq" id="WP_145255373.1">
    <property type="nucleotide sequence ID" value="NZ_CP036279.1"/>
</dbReference>
<organism evidence="5 6">
    <name type="scientific">Kolteria novifilia</name>
    <dbReference type="NCBI Taxonomy" id="2527975"/>
    <lineage>
        <taxon>Bacteria</taxon>
        <taxon>Pseudomonadati</taxon>
        <taxon>Planctomycetota</taxon>
        <taxon>Planctomycetia</taxon>
        <taxon>Kolteriales</taxon>
        <taxon>Kolteriaceae</taxon>
        <taxon>Kolteria</taxon>
    </lineage>
</organism>
<dbReference type="InterPro" id="IPR002563">
    <property type="entry name" value="Flavin_Rdtase-like_dom"/>
</dbReference>
<dbReference type="GO" id="GO:0046872">
    <property type="term" value="F:metal ion binding"/>
    <property type="evidence" value="ECO:0007669"/>
    <property type="project" value="UniProtKB-KW"/>
</dbReference>